<reference evidence="2" key="2">
    <citation type="journal article" date="2008" name="Nucleic Acids Res.">
        <title>The rice annotation project database (RAP-DB): 2008 update.</title>
        <authorList>
            <consortium name="The rice annotation project (RAP)"/>
        </authorList>
    </citation>
    <scope>GENOME REANNOTATION</scope>
    <source>
        <strain evidence="2">cv. Nipponbare</strain>
    </source>
</reference>
<sequence length="76" mass="8326">MVALTVFTCATEEKATSSVSMRSDDKGAVEEYERYHVSLHRTALPPKSPLPRSARLVINAAGSVAPTWHRCLIRSA</sequence>
<gene>
    <name evidence="1" type="primary">P0691F12.20</name>
</gene>
<name>Q6Z2D9_ORYSJ</name>
<proteinExistence type="predicted"/>
<dbReference type="EMBL" id="AP005324">
    <property type="protein sequence ID" value="BAD03516.1"/>
    <property type="molecule type" value="Genomic_DNA"/>
</dbReference>
<reference evidence="2" key="1">
    <citation type="journal article" date="2005" name="Nature">
        <title>The map-based sequence of the rice genome.</title>
        <authorList>
            <consortium name="International rice genome sequencing project (IRGSP)"/>
            <person name="Matsumoto T."/>
            <person name="Wu J."/>
            <person name="Kanamori H."/>
            <person name="Katayose Y."/>
            <person name="Fujisawa M."/>
            <person name="Namiki N."/>
            <person name="Mizuno H."/>
            <person name="Yamamoto K."/>
            <person name="Antonio B.A."/>
            <person name="Baba T."/>
            <person name="Sakata K."/>
            <person name="Nagamura Y."/>
            <person name="Aoki H."/>
            <person name="Arikawa K."/>
            <person name="Arita K."/>
            <person name="Bito T."/>
            <person name="Chiden Y."/>
            <person name="Fujitsuka N."/>
            <person name="Fukunaka R."/>
            <person name="Hamada M."/>
            <person name="Harada C."/>
            <person name="Hayashi A."/>
            <person name="Hijishita S."/>
            <person name="Honda M."/>
            <person name="Hosokawa S."/>
            <person name="Ichikawa Y."/>
            <person name="Idonuma A."/>
            <person name="Iijima M."/>
            <person name="Ikeda M."/>
            <person name="Ikeno M."/>
            <person name="Ito K."/>
            <person name="Ito S."/>
            <person name="Ito T."/>
            <person name="Ito Y."/>
            <person name="Ito Y."/>
            <person name="Iwabuchi A."/>
            <person name="Kamiya K."/>
            <person name="Karasawa W."/>
            <person name="Kurita K."/>
            <person name="Katagiri S."/>
            <person name="Kikuta A."/>
            <person name="Kobayashi H."/>
            <person name="Kobayashi N."/>
            <person name="Machita K."/>
            <person name="Maehara T."/>
            <person name="Masukawa M."/>
            <person name="Mizubayashi T."/>
            <person name="Mukai Y."/>
            <person name="Nagasaki H."/>
            <person name="Nagata Y."/>
            <person name="Naito S."/>
            <person name="Nakashima M."/>
            <person name="Nakama Y."/>
            <person name="Nakamichi Y."/>
            <person name="Nakamura M."/>
            <person name="Meguro A."/>
            <person name="Negishi M."/>
            <person name="Ohta I."/>
            <person name="Ohta T."/>
            <person name="Okamoto M."/>
            <person name="Ono N."/>
            <person name="Saji S."/>
            <person name="Sakaguchi M."/>
            <person name="Sakai K."/>
            <person name="Shibata M."/>
            <person name="Shimokawa T."/>
            <person name="Song J."/>
            <person name="Takazaki Y."/>
            <person name="Terasawa K."/>
            <person name="Tsugane M."/>
            <person name="Tsuji K."/>
            <person name="Ueda S."/>
            <person name="Waki K."/>
            <person name="Yamagata H."/>
            <person name="Yamamoto M."/>
            <person name="Yamamoto S."/>
            <person name="Yamane H."/>
            <person name="Yoshiki S."/>
            <person name="Yoshihara R."/>
            <person name="Yukawa K."/>
            <person name="Zhong H."/>
            <person name="Yano M."/>
            <person name="Yuan Q."/>
            <person name="Ouyang S."/>
            <person name="Liu J."/>
            <person name="Jones K.M."/>
            <person name="Gansberger K."/>
            <person name="Moffat K."/>
            <person name="Hill J."/>
            <person name="Bera J."/>
            <person name="Fadrosh D."/>
            <person name="Jin S."/>
            <person name="Johri S."/>
            <person name="Kim M."/>
            <person name="Overton L."/>
            <person name="Reardon M."/>
            <person name="Tsitrin T."/>
            <person name="Vuong H."/>
            <person name="Weaver B."/>
            <person name="Ciecko A."/>
            <person name="Tallon L."/>
            <person name="Jackson J."/>
            <person name="Pai G."/>
            <person name="Aken S.V."/>
            <person name="Utterback T."/>
            <person name="Reidmuller S."/>
            <person name="Feldblyum T."/>
            <person name="Hsiao J."/>
            <person name="Zismann V."/>
            <person name="Iobst S."/>
            <person name="de Vazeille A.R."/>
            <person name="Buell C.R."/>
            <person name="Ying K."/>
            <person name="Li Y."/>
            <person name="Lu T."/>
            <person name="Huang Y."/>
            <person name="Zhao Q."/>
            <person name="Feng Q."/>
            <person name="Zhang L."/>
            <person name="Zhu J."/>
            <person name="Weng Q."/>
            <person name="Mu J."/>
            <person name="Lu Y."/>
            <person name="Fan D."/>
            <person name="Liu Y."/>
            <person name="Guan J."/>
            <person name="Zhang Y."/>
            <person name="Yu S."/>
            <person name="Liu X."/>
            <person name="Zhang Y."/>
            <person name="Hong G."/>
            <person name="Han B."/>
            <person name="Choisne N."/>
            <person name="Demange N."/>
            <person name="Orjeda G."/>
            <person name="Samain S."/>
            <person name="Cattolico L."/>
            <person name="Pelletier E."/>
            <person name="Couloux A."/>
            <person name="Segurens B."/>
            <person name="Wincker P."/>
            <person name="D'Hont A."/>
            <person name="Scarpelli C."/>
            <person name="Weissenbach J."/>
            <person name="Salanoubat M."/>
            <person name="Quetier F."/>
            <person name="Yu Y."/>
            <person name="Kim H.R."/>
            <person name="Rambo T."/>
            <person name="Currie J."/>
            <person name="Collura K."/>
            <person name="Luo M."/>
            <person name="Yang T."/>
            <person name="Ammiraju J.S.S."/>
            <person name="Engler F."/>
            <person name="Soderlund C."/>
            <person name="Wing R.A."/>
            <person name="Palmer L.E."/>
            <person name="de la Bastide M."/>
            <person name="Spiegel L."/>
            <person name="Nascimento L."/>
            <person name="Zutavern T."/>
            <person name="O'Shaughnessy A."/>
            <person name="Dike S."/>
            <person name="Dedhia N."/>
            <person name="Preston R."/>
            <person name="Balija V."/>
            <person name="McCombie W.R."/>
            <person name="Chow T."/>
            <person name="Chen H."/>
            <person name="Chung M."/>
            <person name="Chen C."/>
            <person name="Shaw J."/>
            <person name="Wu H."/>
            <person name="Hsiao K."/>
            <person name="Chao Y."/>
            <person name="Chu M."/>
            <person name="Cheng C."/>
            <person name="Hour A."/>
            <person name="Lee P."/>
            <person name="Lin S."/>
            <person name="Lin Y."/>
            <person name="Liou J."/>
            <person name="Liu S."/>
            <person name="Hsing Y."/>
            <person name="Raghuvanshi S."/>
            <person name="Mohanty A."/>
            <person name="Bharti A.K."/>
            <person name="Gaur A."/>
            <person name="Gupta V."/>
            <person name="Kumar D."/>
            <person name="Ravi V."/>
            <person name="Vij S."/>
            <person name="Kapur A."/>
            <person name="Khurana P."/>
            <person name="Khurana P."/>
            <person name="Khurana J.P."/>
            <person name="Tyagi A.K."/>
            <person name="Gaikwad K."/>
            <person name="Singh A."/>
            <person name="Dalal V."/>
            <person name="Srivastava S."/>
            <person name="Dixit A."/>
            <person name="Pal A.K."/>
            <person name="Ghazi I.A."/>
            <person name="Yadav M."/>
            <person name="Pandit A."/>
            <person name="Bhargava A."/>
            <person name="Sureshbabu K."/>
            <person name="Batra K."/>
            <person name="Sharma T.R."/>
            <person name="Mohapatra T."/>
            <person name="Singh N.K."/>
            <person name="Messing J."/>
            <person name="Nelson A.B."/>
            <person name="Fuks G."/>
            <person name="Kavchok S."/>
            <person name="Keizer G."/>
            <person name="Linton E."/>
            <person name="Llaca V."/>
            <person name="Song R."/>
            <person name="Tanyolac B."/>
            <person name="Young S."/>
            <person name="Ho-Il K."/>
            <person name="Hahn J.H."/>
            <person name="Sangsakoo G."/>
            <person name="Vanavichit A."/>
            <person name="de Mattos Luiz.A.T."/>
            <person name="Zimmer P.D."/>
            <person name="Malone G."/>
            <person name="Dellagostin O."/>
            <person name="de Oliveira A.C."/>
            <person name="Bevan M."/>
            <person name="Bancroft I."/>
            <person name="Minx P."/>
            <person name="Cordum H."/>
            <person name="Wilson R."/>
            <person name="Cheng Z."/>
            <person name="Jin W."/>
            <person name="Jiang J."/>
            <person name="Leong S.A."/>
            <person name="Iwama H."/>
            <person name="Gojobori T."/>
            <person name="Itoh T."/>
            <person name="Niimura Y."/>
            <person name="Fujii Y."/>
            <person name="Habara T."/>
            <person name="Sakai H."/>
            <person name="Sato Y."/>
            <person name="Wilson G."/>
            <person name="Kumar K."/>
            <person name="McCouch S."/>
            <person name="Juretic N."/>
            <person name="Hoen D."/>
            <person name="Wright S."/>
            <person name="Bruskiewich R."/>
            <person name="Bureau T."/>
            <person name="Miyao A."/>
            <person name="Hirochika H."/>
            <person name="Nishikawa T."/>
            <person name="Kadowaki K."/>
            <person name="Sugiura M."/>
            <person name="Burr B."/>
            <person name="Sasaki T."/>
        </authorList>
    </citation>
    <scope>NUCLEOTIDE SEQUENCE [LARGE SCALE GENOMIC DNA]</scope>
    <source>
        <strain evidence="2">cv. Nipponbare</strain>
    </source>
</reference>
<protein>
    <submittedName>
        <fullName evidence="1">Uncharacterized protein</fullName>
    </submittedName>
</protein>
<accession>Q6Z2D9</accession>
<evidence type="ECO:0000313" key="2">
    <source>
        <dbReference type="Proteomes" id="UP000000763"/>
    </source>
</evidence>
<dbReference type="Proteomes" id="UP000000763">
    <property type="component" value="Chromosome 8"/>
</dbReference>
<dbReference type="AlphaFoldDB" id="Q6Z2D9"/>
<evidence type="ECO:0000313" key="1">
    <source>
        <dbReference type="EMBL" id="BAD03516.1"/>
    </source>
</evidence>
<organism evidence="1 2">
    <name type="scientific">Oryza sativa subsp. japonica</name>
    <name type="common">Rice</name>
    <dbReference type="NCBI Taxonomy" id="39947"/>
    <lineage>
        <taxon>Eukaryota</taxon>
        <taxon>Viridiplantae</taxon>
        <taxon>Streptophyta</taxon>
        <taxon>Embryophyta</taxon>
        <taxon>Tracheophyta</taxon>
        <taxon>Spermatophyta</taxon>
        <taxon>Magnoliopsida</taxon>
        <taxon>Liliopsida</taxon>
        <taxon>Poales</taxon>
        <taxon>Poaceae</taxon>
        <taxon>BOP clade</taxon>
        <taxon>Oryzoideae</taxon>
        <taxon>Oryzeae</taxon>
        <taxon>Oryzinae</taxon>
        <taxon>Oryza</taxon>
        <taxon>Oryza sativa</taxon>
    </lineage>
</organism>